<proteinExistence type="predicted"/>
<gene>
    <name evidence="1" type="ORF">FA584_05600</name>
</gene>
<name>A0A6G9VST7_9BACT</name>
<evidence type="ECO:0000313" key="2">
    <source>
        <dbReference type="Proteomes" id="UP000502831"/>
    </source>
</evidence>
<accession>A0A6G9VST7</accession>
<reference evidence="1 2" key="1">
    <citation type="journal article" date="2017" name="Environ. Sci. Technol.">
        <title>Organohalide Respiration with Chlorinated Ethenes under Low pH Conditions.</title>
        <authorList>
            <person name="Yang Y."/>
            <person name="Capiro N.L."/>
            <person name="Marcet T.F."/>
            <person name="Yan J."/>
            <person name="Pennell K.D."/>
            <person name="Loffler F.E."/>
        </authorList>
    </citation>
    <scope>NUCLEOTIDE SEQUENCE [LARGE SCALE GENOMIC DNA]</scope>
    <source>
        <strain evidence="1 2">ACSDCE</strain>
    </source>
</reference>
<sequence>MKVYGIVLACITTTLLADLAYFDRDVNSTQLEQCKAFFTKEKDIKTIHLLNAQTLEFKDEYLGDDPEYKTLLYTLKGCFFKEKYLIYSDFMPDSEAYYALDLRDGKETQLNGMPYLSPSHAFFVTEAIESHRISVYAFSNERIVKVFFHRYPDQCVTQNTVWIDDQTIRFELECDGLFDNDTNTTKEGTKETFKLIQKAGKWEITQPN</sequence>
<organism evidence="1 2">
    <name type="scientific">Sulfurospirillum diekertiae</name>
    <dbReference type="NCBI Taxonomy" id="1854492"/>
    <lineage>
        <taxon>Bacteria</taxon>
        <taxon>Pseudomonadati</taxon>
        <taxon>Campylobacterota</taxon>
        <taxon>Epsilonproteobacteria</taxon>
        <taxon>Campylobacterales</taxon>
        <taxon>Sulfurospirillaceae</taxon>
        <taxon>Sulfurospirillum</taxon>
    </lineage>
</organism>
<dbReference type="RefSeq" id="WP_167749638.1">
    <property type="nucleotide sequence ID" value="NZ_CP039734.2"/>
</dbReference>
<protein>
    <submittedName>
        <fullName evidence="1">Uncharacterized protein</fullName>
    </submittedName>
</protein>
<dbReference type="EMBL" id="CP039734">
    <property type="protein sequence ID" value="QIR75711.1"/>
    <property type="molecule type" value="Genomic_DNA"/>
</dbReference>
<dbReference type="Proteomes" id="UP000502831">
    <property type="component" value="Chromosome"/>
</dbReference>
<dbReference type="AlphaFoldDB" id="A0A6G9VST7"/>
<evidence type="ECO:0000313" key="1">
    <source>
        <dbReference type="EMBL" id="QIR75711.1"/>
    </source>
</evidence>